<dbReference type="PANTHER" id="PTHR33112">
    <property type="entry name" value="DOMAIN PROTEIN, PUTATIVE-RELATED"/>
    <property type="match status" value="1"/>
</dbReference>
<sequence>MAADRLIALSGIAVNVSKVMGDYYLAGLWLTDIKASLAWEPRGPGCGWLPDHYRAPSWSWASVEGPIKYTDDTIWDRSADVEGPVNATSRCVAPRFIPQISIRDFEMNASGKEKTGQVTSGSLTLRGSILGAELEISAVEEGMDEIGVVYTFTCHGSGRLPVLAVENFSPDVPLVENRTLLVPTDSAIVLIQRSRLRPRQARPAVRGLVWILILGVIEEGVTVFLVLTPCVWPSYSDFQIFERLGVGRGRCTTPTLARSVGRTITII</sequence>
<evidence type="ECO:0000313" key="2">
    <source>
        <dbReference type="Proteomes" id="UP000799750"/>
    </source>
</evidence>
<keyword evidence="2" id="KW-1185">Reference proteome</keyword>
<protein>
    <submittedName>
        <fullName evidence="1">Uncharacterized protein</fullName>
    </submittedName>
</protein>
<reference evidence="1" key="1">
    <citation type="journal article" date="2020" name="Stud. Mycol.">
        <title>101 Dothideomycetes genomes: a test case for predicting lifestyles and emergence of pathogens.</title>
        <authorList>
            <person name="Haridas S."/>
            <person name="Albert R."/>
            <person name="Binder M."/>
            <person name="Bloem J."/>
            <person name="Labutti K."/>
            <person name="Salamov A."/>
            <person name="Andreopoulos B."/>
            <person name="Baker S."/>
            <person name="Barry K."/>
            <person name="Bills G."/>
            <person name="Bluhm B."/>
            <person name="Cannon C."/>
            <person name="Castanera R."/>
            <person name="Culley D."/>
            <person name="Daum C."/>
            <person name="Ezra D."/>
            <person name="Gonzalez J."/>
            <person name="Henrissat B."/>
            <person name="Kuo A."/>
            <person name="Liang C."/>
            <person name="Lipzen A."/>
            <person name="Lutzoni F."/>
            <person name="Magnuson J."/>
            <person name="Mondo S."/>
            <person name="Nolan M."/>
            <person name="Ohm R."/>
            <person name="Pangilinan J."/>
            <person name="Park H.-J."/>
            <person name="Ramirez L."/>
            <person name="Alfaro M."/>
            <person name="Sun H."/>
            <person name="Tritt A."/>
            <person name="Yoshinaga Y."/>
            <person name="Zwiers L.-H."/>
            <person name="Turgeon B."/>
            <person name="Goodwin S."/>
            <person name="Spatafora J."/>
            <person name="Crous P."/>
            <person name="Grigoriev I."/>
        </authorList>
    </citation>
    <scope>NUCLEOTIDE SEQUENCE</scope>
    <source>
        <strain evidence="1">CBS 269.34</strain>
    </source>
</reference>
<accession>A0A6A6RFG8</accession>
<name>A0A6A6RFG8_9PEZI</name>
<dbReference type="Proteomes" id="UP000799750">
    <property type="component" value="Unassembled WGS sequence"/>
</dbReference>
<proteinExistence type="predicted"/>
<dbReference type="AlphaFoldDB" id="A0A6A6RFG8"/>
<gene>
    <name evidence="1" type="ORF">BU16DRAFT_554280</name>
</gene>
<dbReference type="EMBL" id="MU004181">
    <property type="protein sequence ID" value="KAF2502207.1"/>
    <property type="molecule type" value="Genomic_DNA"/>
</dbReference>
<evidence type="ECO:0000313" key="1">
    <source>
        <dbReference type="EMBL" id="KAF2502207.1"/>
    </source>
</evidence>
<dbReference type="OrthoDB" id="3486565at2759"/>
<dbReference type="PANTHER" id="PTHR33112:SF16">
    <property type="entry name" value="HETEROKARYON INCOMPATIBILITY DOMAIN-CONTAINING PROTEIN"/>
    <property type="match status" value="1"/>
</dbReference>
<organism evidence="1 2">
    <name type="scientific">Lophium mytilinum</name>
    <dbReference type="NCBI Taxonomy" id="390894"/>
    <lineage>
        <taxon>Eukaryota</taxon>
        <taxon>Fungi</taxon>
        <taxon>Dikarya</taxon>
        <taxon>Ascomycota</taxon>
        <taxon>Pezizomycotina</taxon>
        <taxon>Dothideomycetes</taxon>
        <taxon>Pleosporomycetidae</taxon>
        <taxon>Mytilinidiales</taxon>
        <taxon>Mytilinidiaceae</taxon>
        <taxon>Lophium</taxon>
    </lineage>
</organism>